<name>A0ABX1THL1_9GAMM</name>
<dbReference type="EMBL" id="SPMZ01000016">
    <property type="protein sequence ID" value="NMQ18863.1"/>
    <property type="molecule type" value="Genomic_DNA"/>
</dbReference>
<gene>
    <name evidence="1" type="ORF">E4P82_06365</name>
</gene>
<keyword evidence="2" id="KW-1185">Reference proteome</keyword>
<reference evidence="1 2" key="1">
    <citation type="submission" date="2019-03" db="EMBL/GenBank/DDBJ databases">
        <title>Metabolic reconstructions from genomes of highly enriched 'Candidatus Accumulibacter' and 'Candidatus Competibacter' bioreactor populations.</title>
        <authorList>
            <person name="Annavajhala M.K."/>
            <person name="Welles L."/>
            <person name="Abbas B."/>
            <person name="Sorokin D."/>
            <person name="Park H."/>
            <person name="Van Loosdrecht M."/>
            <person name="Chandran K."/>
        </authorList>
    </citation>
    <scope>NUCLEOTIDE SEQUENCE [LARGE SCALE GENOMIC DNA]</scope>
    <source>
        <strain evidence="1 2">SBR_G</strain>
    </source>
</reference>
<proteinExistence type="predicted"/>
<dbReference type="RefSeq" id="WP_169248115.1">
    <property type="nucleotide sequence ID" value="NZ_SPMZ01000016.1"/>
</dbReference>
<dbReference type="Proteomes" id="UP000760480">
    <property type="component" value="Unassembled WGS sequence"/>
</dbReference>
<protein>
    <submittedName>
        <fullName evidence="1">Uncharacterized protein</fullName>
    </submittedName>
</protein>
<comment type="caution">
    <text evidence="1">The sequence shown here is derived from an EMBL/GenBank/DDBJ whole genome shotgun (WGS) entry which is preliminary data.</text>
</comment>
<evidence type="ECO:0000313" key="1">
    <source>
        <dbReference type="EMBL" id="NMQ18863.1"/>
    </source>
</evidence>
<evidence type="ECO:0000313" key="2">
    <source>
        <dbReference type="Proteomes" id="UP000760480"/>
    </source>
</evidence>
<accession>A0ABX1THL1</accession>
<sequence>MLNNLGTLRQPEAVQTALRAWLNQQQNTISVSIAESVLTRIVNLAYVALCEYEGPIKADHMLHNAVLTVEKMATNSSFPVRRLL</sequence>
<organism evidence="1 2">
    <name type="scientific">Candidatus Competibacter phosphatis</name>
    <dbReference type="NCBI Taxonomy" id="221280"/>
    <lineage>
        <taxon>Bacteria</taxon>
        <taxon>Pseudomonadati</taxon>
        <taxon>Pseudomonadota</taxon>
        <taxon>Gammaproteobacteria</taxon>
        <taxon>Candidatus Competibacteraceae</taxon>
        <taxon>Candidatus Competibacter</taxon>
    </lineage>
</organism>